<keyword evidence="3" id="KW-1185">Reference proteome</keyword>
<feature type="transmembrane region" description="Helical" evidence="1">
    <location>
        <begin position="97"/>
        <end position="118"/>
    </location>
</feature>
<proteinExistence type="predicted"/>
<feature type="transmembrane region" description="Helical" evidence="1">
    <location>
        <begin position="130"/>
        <end position="152"/>
    </location>
</feature>
<organism evidence="2 3">
    <name type="scientific">Dendryphion nanum</name>
    <dbReference type="NCBI Taxonomy" id="256645"/>
    <lineage>
        <taxon>Eukaryota</taxon>
        <taxon>Fungi</taxon>
        <taxon>Dikarya</taxon>
        <taxon>Ascomycota</taxon>
        <taxon>Pezizomycotina</taxon>
        <taxon>Dothideomycetes</taxon>
        <taxon>Pleosporomycetidae</taxon>
        <taxon>Pleosporales</taxon>
        <taxon>Torulaceae</taxon>
        <taxon>Dendryphion</taxon>
    </lineage>
</organism>
<evidence type="ECO:0000256" key="1">
    <source>
        <dbReference type="SAM" id="Phobius"/>
    </source>
</evidence>
<dbReference type="AlphaFoldDB" id="A0A9P9DEF1"/>
<feature type="transmembrane region" description="Helical" evidence="1">
    <location>
        <begin position="20"/>
        <end position="42"/>
    </location>
</feature>
<keyword evidence="1" id="KW-0472">Membrane</keyword>
<reference evidence="2" key="1">
    <citation type="journal article" date="2021" name="Nat. Commun.">
        <title>Genetic determinants of endophytism in the Arabidopsis root mycobiome.</title>
        <authorList>
            <person name="Mesny F."/>
            <person name="Miyauchi S."/>
            <person name="Thiergart T."/>
            <person name="Pickel B."/>
            <person name="Atanasova L."/>
            <person name="Karlsson M."/>
            <person name="Huettel B."/>
            <person name="Barry K.W."/>
            <person name="Haridas S."/>
            <person name="Chen C."/>
            <person name="Bauer D."/>
            <person name="Andreopoulos W."/>
            <person name="Pangilinan J."/>
            <person name="LaButti K."/>
            <person name="Riley R."/>
            <person name="Lipzen A."/>
            <person name="Clum A."/>
            <person name="Drula E."/>
            <person name="Henrissat B."/>
            <person name="Kohler A."/>
            <person name="Grigoriev I.V."/>
            <person name="Martin F.M."/>
            <person name="Hacquard S."/>
        </authorList>
    </citation>
    <scope>NUCLEOTIDE SEQUENCE</scope>
    <source>
        <strain evidence="2">MPI-CAGE-CH-0243</strain>
    </source>
</reference>
<sequence length="198" mass="22337">MILDETRTTFFPDLSTNPSQTYTGAFLHLIPLLLITLCNIFLSRHLSRATHLLHLLHTSPLPTHLQPTKQQTGPTHCSTWRETYWHESKPSIRNVPLLAKTLISAHTLILLLLTWGLFDTTFIADSVAMMTASYICCFGSLSAALLGLVLMYGRRRLMRRIEERWEELEGMADLAVEESGCWSVDEKAGGCGGMHRKI</sequence>
<dbReference type="EMBL" id="JAGMWT010000013">
    <property type="protein sequence ID" value="KAH7117748.1"/>
    <property type="molecule type" value="Genomic_DNA"/>
</dbReference>
<comment type="caution">
    <text evidence="2">The sequence shown here is derived from an EMBL/GenBank/DDBJ whole genome shotgun (WGS) entry which is preliminary data.</text>
</comment>
<protein>
    <submittedName>
        <fullName evidence="2">Uncharacterized protein</fullName>
    </submittedName>
</protein>
<accession>A0A9P9DEF1</accession>
<gene>
    <name evidence="2" type="ORF">B0J11DRAFT_583141</name>
</gene>
<name>A0A9P9DEF1_9PLEO</name>
<dbReference type="Proteomes" id="UP000700596">
    <property type="component" value="Unassembled WGS sequence"/>
</dbReference>
<evidence type="ECO:0000313" key="3">
    <source>
        <dbReference type="Proteomes" id="UP000700596"/>
    </source>
</evidence>
<keyword evidence="1" id="KW-0812">Transmembrane</keyword>
<keyword evidence="1" id="KW-1133">Transmembrane helix</keyword>
<evidence type="ECO:0000313" key="2">
    <source>
        <dbReference type="EMBL" id="KAH7117748.1"/>
    </source>
</evidence>